<dbReference type="InterPro" id="IPR040456">
    <property type="entry name" value="RNase_H2_suB"/>
</dbReference>
<feature type="domain" description="Rnh202 triple barrel" evidence="8">
    <location>
        <begin position="38"/>
        <end position="136"/>
    </location>
</feature>
<dbReference type="Pfam" id="PF09468">
    <property type="entry name" value="RNase_H2-Ydr279"/>
    <property type="match status" value="1"/>
</dbReference>
<evidence type="ECO:0000256" key="2">
    <source>
        <dbReference type="ARBA" id="ARBA00019062"/>
    </source>
</evidence>
<evidence type="ECO:0000313" key="9">
    <source>
        <dbReference type="EMBL" id="KAF2665800.1"/>
    </source>
</evidence>
<keyword evidence="10" id="KW-1185">Reference proteome</keyword>
<organism evidence="9 10">
    <name type="scientific">Microthyrium microscopicum</name>
    <dbReference type="NCBI Taxonomy" id="703497"/>
    <lineage>
        <taxon>Eukaryota</taxon>
        <taxon>Fungi</taxon>
        <taxon>Dikarya</taxon>
        <taxon>Ascomycota</taxon>
        <taxon>Pezizomycotina</taxon>
        <taxon>Dothideomycetes</taxon>
        <taxon>Dothideomycetes incertae sedis</taxon>
        <taxon>Microthyriales</taxon>
        <taxon>Microthyriaceae</taxon>
        <taxon>Microthyrium</taxon>
    </lineage>
</organism>
<evidence type="ECO:0000256" key="6">
    <source>
        <dbReference type="SAM" id="MobiDB-lite"/>
    </source>
</evidence>
<evidence type="ECO:0000256" key="5">
    <source>
        <dbReference type="ARBA" id="ARBA00033464"/>
    </source>
</evidence>
<evidence type="ECO:0000256" key="3">
    <source>
        <dbReference type="ARBA" id="ARBA00023242"/>
    </source>
</evidence>
<evidence type="ECO:0000256" key="4">
    <source>
        <dbReference type="ARBA" id="ARBA00024778"/>
    </source>
</evidence>
<dbReference type="GO" id="GO:0032299">
    <property type="term" value="C:ribonuclease H2 complex"/>
    <property type="evidence" value="ECO:0007669"/>
    <property type="project" value="InterPro"/>
</dbReference>
<evidence type="ECO:0000256" key="1">
    <source>
        <dbReference type="ARBA" id="ARBA00004123"/>
    </source>
</evidence>
<dbReference type="Pfam" id="PF17745">
    <property type="entry name" value="Ydr279_N"/>
    <property type="match status" value="1"/>
</dbReference>
<name>A0A6A6U1L8_9PEZI</name>
<dbReference type="PANTHER" id="PTHR13383:SF11">
    <property type="entry name" value="RIBONUCLEASE H2 SUBUNIT B"/>
    <property type="match status" value="1"/>
</dbReference>
<dbReference type="PANTHER" id="PTHR13383">
    <property type="entry name" value="RIBONUCLEASE H2 SUBUNIT B"/>
    <property type="match status" value="1"/>
</dbReference>
<dbReference type="Gene3D" id="1.10.20.120">
    <property type="match status" value="1"/>
</dbReference>
<protein>
    <recommendedName>
        <fullName evidence="2">Ribonuclease H2 subunit B</fullName>
    </recommendedName>
    <alternativeName>
        <fullName evidence="5">Ribonuclease HI subunit B</fullName>
    </alternativeName>
</protein>
<feature type="region of interest" description="Disordered" evidence="6">
    <location>
        <begin position="385"/>
        <end position="428"/>
    </location>
</feature>
<sequence>MPRTRSTKATTKDAPAPTPEITTKTLSSVDSNPPKLFILPKDISSEARIITLRDPVRNEPSRYYFCPQKGFHEFTRISAPRADPRSWLLVSENNQSSELDTTEGAQEESEESTAFKKQLNGYVSKSQDLFLATPFDSLFLILSIVAPGVATSKGDQKSMFLTLDDHIEKSEQSPALNELLRERECRKILEDRVRAICDIVEAGDDSMFRLSQEKLAKEIYGKARKLVQLGLPASLEDKFVTRPLQAPMMIIEKAKVETTLDTVVLDEATAAAESQTTLVSEVLESDASTLEKSTITSTTTTFESTTTIVDTPTEPSTEMTQLLRMRTALNFILRSYIRADLRGPILSSISTLKLIDFRPLDTHLQKLDADRASAAALRSISDNISRKRPADDDELADVNAEKKRKKDEEDKRKKAESRGVKDLRKVNTSGMKKLSSFFTKKPASKT</sequence>
<dbReference type="EMBL" id="MU004240">
    <property type="protein sequence ID" value="KAF2665800.1"/>
    <property type="molecule type" value="Genomic_DNA"/>
</dbReference>
<evidence type="ECO:0000259" key="8">
    <source>
        <dbReference type="Pfam" id="PF17745"/>
    </source>
</evidence>
<feature type="region of interest" description="Disordered" evidence="6">
    <location>
        <begin position="1"/>
        <end position="33"/>
    </location>
</feature>
<feature type="compositionally biased region" description="Basic and acidic residues" evidence="6">
    <location>
        <begin position="406"/>
        <end position="425"/>
    </location>
</feature>
<evidence type="ECO:0000259" key="7">
    <source>
        <dbReference type="Pfam" id="PF09468"/>
    </source>
</evidence>
<dbReference type="Proteomes" id="UP000799302">
    <property type="component" value="Unassembled WGS sequence"/>
</dbReference>
<feature type="domain" description="Ribonuclease H2 subunit B wHTH" evidence="7">
    <location>
        <begin position="139"/>
        <end position="342"/>
    </location>
</feature>
<reference evidence="9" key="1">
    <citation type="journal article" date="2020" name="Stud. Mycol.">
        <title>101 Dothideomycetes genomes: a test case for predicting lifestyles and emergence of pathogens.</title>
        <authorList>
            <person name="Haridas S."/>
            <person name="Albert R."/>
            <person name="Binder M."/>
            <person name="Bloem J."/>
            <person name="Labutti K."/>
            <person name="Salamov A."/>
            <person name="Andreopoulos B."/>
            <person name="Baker S."/>
            <person name="Barry K."/>
            <person name="Bills G."/>
            <person name="Bluhm B."/>
            <person name="Cannon C."/>
            <person name="Castanera R."/>
            <person name="Culley D."/>
            <person name="Daum C."/>
            <person name="Ezra D."/>
            <person name="Gonzalez J."/>
            <person name="Henrissat B."/>
            <person name="Kuo A."/>
            <person name="Liang C."/>
            <person name="Lipzen A."/>
            <person name="Lutzoni F."/>
            <person name="Magnuson J."/>
            <person name="Mondo S."/>
            <person name="Nolan M."/>
            <person name="Ohm R."/>
            <person name="Pangilinan J."/>
            <person name="Park H.-J."/>
            <person name="Ramirez L."/>
            <person name="Alfaro M."/>
            <person name="Sun H."/>
            <person name="Tritt A."/>
            <person name="Yoshinaga Y."/>
            <person name="Zwiers L.-H."/>
            <person name="Turgeon B."/>
            <person name="Goodwin S."/>
            <person name="Spatafora J."/>
            <person name="Crous P."/>
            <person name="Grigoriev I."/>
        </authorList>
    </citation>
    <scope>NUCLEOTIDE SEQUENCE</scope>
    <source>
        <strain evidence="9">CBS 115976</strain>
    </source>
</reference>
<dbReference type="InterPro" id="IPR019024">
    <property type="entry name" value="RNase_H2_suB_wHTH"/>
</dbReference>
<comment type="function">
    <text evidence="4">Non catalytic subunit of RNase H2, an endonuclease that specifically degrades the RNA of RNA:DNA hybrids. Participates in DNA replication, possibly by mediating the removal of lagging-strand Okazaki fragment RNA primers during DNA replication. Mediates the excision of single ribonucleotides from DNA:RNA duplexes.</text>
</comment>
<dbReference type="InterPro" id="IPR041195">
    <property type="entry name" value="Rnh202_N"/>
</dbReference>
<feature type="compositionally biased region" description="Polar residues" evidence="6">
    <location>
        <begin position="20"/>
        <end position="31"/>
    </location>
</feature>
<accession>A0A6A6U1L8</accession>
<evidence type="ECO:0000313" key="10">
    <source>
        <dbReference type="Proteomes" id="UP000799302"/>
    </source>
</evidence>
<dbReference type="GO" id="GO:0006401">
    <property type="term" value="P:RNA catabolic process"/>
    <property type="evidence" value="ECO:0007669"/>
    <property type="project" value="TreeGrafter"/>
</dbReference>
<comment type="subcellular location">
    <subcellularLocation>
        <location evidence="1">Nucleus</location>
    </subcellularLocation>
</comment>
<feature type="region of interest" description="Disordered" evidence="6">
    <location>
        <begin position="92"/>
        <end position="112"/>
    </location>
</feature>
<keyword evidence="3" id="KW-0539">Nucleus</keyword>
<dbReference type="AlphaFoldDB" id="A0A6A6U1L8"/>
<gene>
    <name evidence="9" type="ORF">BT63DRAFT_76251</name>
</gene>
<proteinExistence type="predicted"/>
<dbReference type="CDD" id="cd09270">
    <property type="entry name" value="RNase_H2-B"/>
    <property type="match status" value="1"/>
</dbReference>
<dbReference type="OrthoDB" id="29098at2759"/>
<dbReference type="GO" id="GO:0005654">
    <property type="term" value="C:nucleoplasm"/>
    <property type="evidence" value="ECO:0007669"/>
    <property type="project" value="TreeGrafter"/>
</dbReference>